<accession>A0A7Z0TAK3</accession>
<evidence type="ECO:0000256" key="1">
    <source>
        <dbReference type="SAM" id="Phobius"/>
    </source>
</evidence>
<dbReference type="AlphaFoldDB" id="A0A7Z0TAK3"/>
<dbReference type="Proteomes" id="UP000526184">
    <property type="component" value="Unassembled WGS sequence"/>
</dbReference>
<feature type="transmembrane region" description="Helical" evidence="1">
    <location>
        <begin position="59"/>
        <end position="83"/>
    </location>
</feature>
<dbReference type="RefSeq" id="WP_067320104.1">
    <property type="nucleotide sequence ID" value="NZ_CBCRWS010000022.1"/>
</dbReference>
<keyword evidence="3" id="KW-1185">Reference proteome</keyword>
<reference evidence="2 3" key="1">
    <citation type="submission" date="2020-05" db="EMBL/GenBank/DDBJ databases">
        <title>Streptobacillus felis strain LHL191014123.</title>
        <authorList>
            <person name="Fawzy A."/>
            <person name="Rau J."/>
            <person name="Risse K."/>
            <person name="Schauerte N."/>
            <person name="Geiger C."/>
            <person name="Blom J."/>
            <person name="Imirzalioglu C."/>
            <person name="Falgenhauer J."/>
            <person name="Bach A."/>
            <person name="Herden C."/>
            <person name="Eisenberg T."/>
        </authorList>
    </citation>
    <scope>NUCLEOTIDE SEQUENCE [LARGE SCALE GENOMIC DNA]</scope>
    <source>
        <strain evidence="2 3">LHL191014123</strain>
    </source>
</reference>
<evidence type="ECO:0000313" key="2">
    <source>
        <dbReference type="EMBL" id="NYV28102.1"/>
    </source>
</evidence>
<comment type="caution">
    <text evidence="2">The sequence shown here is derived from an EMBL/GenBank/DDBJ whole genome shotgun (WGS) entry which is preliminary data.</text>
</comment>
<evidence type="ECO:0000313" key="3">
    <source>
        <dbReference type="Proteomes" id="UP000526184"/>
    </source>
</evidence>
<organism evidence="2 3">
    <name type="scientific">Streptobacillus felis</name>
    <dbReference type="NCBI Taxonomy" id="1384509"/>
    <lineage>
        <taxon>Bacteria</taxon>
        <taxon>Fusobacteriati</taxon>
        <taxon>Fusobacteriota</taxon>
        <taxon>Fusobacteriia</taxon>
        <taxon>Fusobacteriales</taxon>
        <taxon>Leptotrichiaceae</taxon>
        <taxon>Streptobacillus</taxon>
    </lineage>
</organism>
<protein>
    <recommendedName>
        <fullName evidence="4">AtpZ/AtpI family protein</fullName>
    </recommendedName>
</protein>
<keyword evidence="1" id="KW-0472">Membrane</keyword>
<evidence type="ECO:0008006" key="4">
    <source>
        <dbReference type="Google" id="ProtNLM"/>
    </source>
</evidence>
<keyword evidence="1" id="KW-0812">Transmembrane</keyword>
<proteinExistence type="predicted"/>
<keyword evidence="1" id="KW-1133">Transmembrane helix</keyword>
<name>A0A7Z0TAK3_9FUSO</name>
<feature type="transmembrane region" description="Helical" evidence="1">
    <location>
        <begin position="95"/>
        <end position="113"/>
    </location>
</feature>
<dbReference type="EMBL" id="JABMKT010000021">
    <property type="protein sequence ID" value="NYV28102.1"/>
    <property type="molecule type" value="Genomic_DNA"/>
</dbReference>
<dbReference type="OrthoDB" id="95597at2"/>
<gene>
    <name evidence="2" type="ORF">HP397_04645</name>
</gene>
<sequence length="135" mass="15843">MKNIEEMKEFEFSELLSNTKFNDTNNEKLNKGIDEDGDEIREEFIETENVQNTSKLRKYISFATGFAYTILAPIILLLSIYFILENMLGFERKEFVIIILILLGILTGYWTLYKDIKKLTDKKENKNGSENKKIK</sequence>